<dbReference type="InterPro" id="IPR007890">
    <property type="entry name" value="CHASE2"/>
</dbReference>
<dbReference type="SMART" id="SM01080">
    <property type="entry name" value="CHASE2"/>
    <property type="match status" value="1"/>
</dbReference>
<dbReference type="EMBL" id="AVCJ01000001">
    <property type="protein sequence ID" value="KFL38013.1"/>
    <property type="molecule type" value="Genomic_DNA"/>
</dbReference>
<dbReference type="GO" id="GO:0009190">
    <property type="term" value="P:cyclic nucleotide biosynthetic process"/>
    <property type="evidence" value="ECO:0007669"/>
    <property type="project" value="InterPro"/>
</dbReference>
<dbReference type="InterPro" id="IPR001054">
    <property type="entry name" value="A/G_cyclase"/>
</dbReference>
<accession>A0A087MMB0</accession>
<evidence type="ECO:0000313" key="6">
    <source>
        <dbReference type="Proteomes" id="UP000029085"/>
    </source>
</evidence>
<dbReference type="SUPFAM" id="SSF55073">
    <property type="entry name" value="Nucleotide cyclase"/>
    <property type="match status" value="1"/>
</dbReference>
<keyword evidence="6" id="KW-1185">Reference proteome</keyword>
<dbReference type="Pfam" id="PF05226">
    <property type="entry name" value="CHASE2"/>
    <property type="match status" value="1"/>
</dbReference>
<dbReference type="PANTHER" id="PTHR43081:SF1">
    <property type="entry name" value="ADENYLATE CYCLASE, TERMINAL-DIFFERENTIATION SPECIFIC"/>
    <property type="match status" value="1"/>
</dbReference>
<keyword evidence="2" id="KW-0472">Membrane</keyword>
<feature type="signal peptide" evidence="3">
    <location>
        <begin position="1"/>
        <end position="28"/>
    </location>
</feature>
<protein>
    <recommendedName>
        <fullName evidence="4">Guanylate cyclase domain-containing protein</fullName>
    </recommendedName>
</protein>
<reference evidence="6" key="1">
    <citation type="submission" date="2013-08" db="EMBL/GenBank/DDBJ databases">
        <title>Genome sequencing of Arenimonas donghaensis.</title>
        <authorList>
            <person name="Chen F."/>
            <person name="Wang G."/>
        </authorList>
    </citation>
    <scope>NUCLEOTIDE SEQUENCE [LARGE SCALE GENOMIC DNA]</scope>
    <source>
        <strain evidence="6">HO3-R19</strain>
    </source>
</reference>
<dbReference type="InterPro" id="IPR029787">
    <property type="entry name" value="Nucleotide_cyclase"/>
</dbReference>
<dbReference type="PANTHER" id="PTHR43081">
    <property type="entry name" value="ADENYLATE CYCLASE, TERMINAL-DIFFERENTIATION SPECIFIC-RELATED"/>
    <property type="match status" value="1"/>
</dbReference>
<gene>
    <name evidence="5" type="ORF">N788_02230</name>
</gene>
<dbReference type="Gene3D" id="3.30.70.1230">
    <property type="entry name" value="Nucleotide cyclase"/>
    <property type="match status" value="1"/>
</dbReference>
<keyword evidence="2" id="KW-1133">Transmembrane helix</keyword>
<evidence type="ECO:0000259" key="4">
    <source>
        <dbReference type="PROSITE" id="PS50125"/>
    </source>
</evidence>
<dbReference type="PROSITE" id="PS50125">
    <property type="entry name" value="GUANYLATE_CYCLASE_2"/>
    <property type="match status" value="1"/>
</dbReference>
<dbReference type="CDD" id="cd07302">
    <property type="entry name" value="CHD"/>
    <property type="match status" value="1"/>
</dbReference>
<keyword evidence="3" id="KW-0732">Signal</keyword>
<dbReference type="PATRIC" id="fig|1121014.3.peg.420"/>
<feature type="domain" description="Guanylate cyclase" evidence="4">
    <location>
        <begin position="422"/>
        <end position="556"/>
    </location>
</feature>
<dbReference type="Pfam" id="PF00211">
    <property type="entry name" value="Guanylate_cyc"/>
    <property type="match status" value="1"/>
</dbReference>
<comment type="caution">
    <text evidence="5">The sequence shown here is derived from an EMBL/GenBank/DDBJ whole genome shotgun (WGS) entry which is preliminary data.</text>
</comment>
<dbReference type="OrthoDB" id="9803824at2"/>
<organism evidence="5 6">
    <name type="scientific">Arenimonas donghaensis DSM 18148 = HO3-R19</name>
    <dbReference type="NCBI Taxonomy" id="1121014"/>
    <lineage>
        <taxon>Bacteria</taxon>
        <taxon>Pseudomonadati</taxon>
        <taxon>Pseudomonadota</taxon>
        <taxon>Gammaproteobacteria</taxon>
        <taxon>Lysobacterales</taxon>
        <taxon>Lysobacteraceae</taxon>
        <taxon>Arenimonas</taxon>
    </lineage>
</organism>
<dbReference type="GO" id="GO:0004016">
    <property type="term" value="F:adenylate cyclase activity"/>
    <property type="evidence" value="ECO:0007669"/>
    <property type="project" value="UniProtKB-ARBA"/>
</dbReference>
<keyword evidence="2" id="KW-0812">Transmembrane</keyword>
<evidence type="ECO:0000256" key="2">
    <source>
        <dbReference type="SAM" id="Phobius"/>
    </source>
</evidence>
<dbReference type="STRING" id="1121014.N788_02230"/>
<sequence length="616" mass="67249">MTRTKHVPLRLPLLALAVITLALHVAGALDRADDRLGDWLVAWHAQSRQPPEDIVVVAIDQRSLEEMNEVAGNWPWARAVHAEVLAGLAPHGPKAVAFDIMFNETDDFRADSDLVFREVVASQDNLFFASLRLVDGQQGPLALLPPSFGAERTAAAKPDASATLLVPAVLGPASWRGGLINFEADGDGTGRYYRLYQPIDGWRLPFLAANLARFSGTPLPDRERVRLHWFGQPPPTIAYVDLFRDLEQREPVIAPTLAGKTVLIAATAPGMHENRPTPLGQHTPGVHVIATALANLRANDWLREWPARWPLVVVLVAGTVLAFHRRLSPVQASLGLGAASLLLLAVAWAVLSANLYLPLGTALLLAWLGFGLLTIEAQWLERRQREATVGIFGRFLDPRVVEGLVESGELDRERKPEARDITILFSDIRGFTTLSETRTPEQVVHLLNRYFSRQVDVIFRHGGTLDKFIGDAIMAFWNAPTEVPGHAEKAVEAALDMTLALDEFKRELAANGEGLGDFDVGIGLHTGPAVVGFLGSDTRMEYTAIGDTVNLGSRIEGTTKGVARVLVSGATKAACEGSSRFTFTHRGQFKVKGREEPVELYEPARSNDETRAGDIP</sequence>
<dbReference type="RefSeq" id="WP_051924257.1">
    <property type="nucleotide sequence ID" value="NZ_AVCJ01000001.1"/>
</dbReference>
<proteinExistence type="predicted"/>
<feature type="compositionally biased region" description="Basic and acidic residues" evidence="1">
    <location>
        <begin position="605"/>
        <end position="616"/>
    </location>
</feature>
<dbReference type="GO" id="GO:0035556">
    <property type="term" value="P:intracellular signal transduction"/>
    <property type="evidence" value="ECO:0007669"/>
    <property type="project" value="InterPro"/>
</dbReference>
<feature type="transmembrane region" description="Helical" evidence="2">
    <location>
        <begin position="305"/>
        <end position="323"/>
    </location>
</feature>
<evidence type="ECO:0000256" key="1">
    <source>
        <dbReference type="SAM" id="MobiDB-lite"/>
    </source>
</evidence>
<dbReference type="AlphaFoldDB" id="A0A087MMB0"/>
<feature type="transmembrane region" description="Helical" evidence="2">
    <location>
        <begin position="330"/>
        <end position="350"/>
    </location>
</feature>
<dbReference type="SMART" id="SM00044">
    <property type="entry name" value="CYCc"/>
    <property type="match status" value="1"/>
</dbReference>
<feature type="region of interest" description="Disordered" evidence="1">
    <location>
        <begin position="597"/>
        <end position="616"/>
    </location>
</feature>
<feature type="transmembrane region" description="Helical" evidence="2">
    <location>
        <begin position="356"/>
        <end position="375"/>
    </location>
</feature>
<reference evidence="5 6" key="2">
    <citation type="journal article" date="2015" name="Stand. Genomic Sci.">
        <title>High quality draft genomic sequence of Arenimonas donghaensis DSM 18148(T).</title>
        <authorList>
            <person name="Chen F."/>
            <person name="Wang H."/>
            <person name="Cao Y."/>
            <person name="Li X."/>
            <person name="Wang G."/>
        </authorList>
    </citation>
    <scope>NUCLEOTIDE SEQUENCE [LARGE SCALE GENOMIC DNA]</scope>
    <source>
        <strain evidence="5 6">HO3-R19</strain>
    </source>
</reference>
<feature type="chain" id="PRO_5001826429" description="Guanylate cyclase domain-containing protein" evidence="3">
    <location>
        <begin position="29"/>
        <end position="616"/>
    </location>
</feature>
<dbReference type="InterPro" id="IPR050697">
    <property type="entry name" value="Adenylyl/Guanylyl_Cyclase_3/4"/>
</dbReference>
<name>A0A087MMB0_9GAMM</name>
<dbReference type="Proteomes" id="UP000029085">
    <property type="component" value="Unassembled WGS sequence"/>
</dbReference>
<evidence type="ECO:0000313" key="5">
    <source>
        <dbReference type="EMBL" id="KFL38013.1"/>
    </source>
</evidence>
<evidence type="ECO:0000256" key="3">
    <source>
        <dbReference type="SAM" id="SignalP"/>
    </source>
</evidence>